<keyword evidence="3" id="KW-1133">Transmembrane helix</keyword>
<evidence type="ECO:0000256" key="4">
    <source>
        <dbReference type="ARBA" id="ARBA00023136"/>
    </source>
</evidence>
<sequence length="258" mass="28884">MKQYSLIVSLMLFSTLSFAQNFTEKFLKVKFEHVPEGPSMESIRQNFRYEVYPLHIPAHPSSKTKLAAAKSMSDLMKEYPSSWLSDYVSTEISVVSNGETKIAKGIDGTLTKAQRSLLKAADFDTKVIINIQYEQENAATRKIETHNLDYLLAVVPDTEASYSGGRKALKQYLKQNVLDRISDADLKVLNRGSIEFTINEKGQVEATQLIKKTGKPAVDQLLLKAIQTMPQWKPAKTGKGIPVKQQFEFEVGNPYGGC</sequence>
<dbReference type="GO" id="GO:0016020">
    <property type="term" value="C:membrane"/>
    <property type="evidence" value="ECO:0007669"/>
    <property type="project" value="UniProtKB-SubCell"/>
</dbReference>
<feature type="chain" id="PRO_5028275032" evidence="5">
    <location>
        <begin position="20"/>
        <end position="258"/>
    </location>
</feature>
<dbReference type="Pfam" id="PF13103">
    <property type="entry name" value="TonB_2"/>
    <property type="match status" value="1"/>
</dbReference>
<feature type="signal peptide" evidence="5">
    <location>
        <begin position="1"/>
        <end position="19"/>
    </location>
</feature>
<dbReference type="EMBL" id="CACVAQ010000142">
    <property type="protein sequence ID" value="CAA6808492.1"/>
    <property type="molecule type" value="Genomic_DNA"/>
</dbReference>
<keyword evidence="4" id="KW-0472">Membrane</keyword>
<name>A0A6S6SZV8_9BACT</name>
<dbReference type="Gene3D" id="3.30.1150.10">
    <property type="match status" value="1"/>
</dbReference>
<evidence type="ECO:0000256" key="2">
    <source>
        <dbReference type="ARBA" id="ARBA00022692"/>
    </source>
</evidence>
<protein>
    <submittedName>
        <fullName evidence="6">Uncharacterized protein</fullName>
    </submittedName>
</protein>
<accession>A0A6S6SZV8</accession>
<dbReference type="NCBIfam" id="TIGR01352">
    <property type="entry name" value="tonB_Cterm"/>
    <property type="match status" value="1"/>
</dbReference>
<keyword evidence="5" id="KW-0732">Signal</keyword>
<evidence type="ECO:0000313" key="6">
    <source>
        <dbReference type="EMBL" id="CAA6808492.1"/>
    </source>
</evidence>
<proteinExistence type="predicted"/>
<evidence type="ECO:0000256" key="5">
    <source>
        <dbReference type="SAM" id="SignalP"/>
    </source>
</evidence>
<dbReference type="SUPFAM" id="SSF74653">
    <property type="entry name" value="TolA/TonB C-terminal domain"/>
    <property type="match status" value="1"/>
</dbReference>
<reference evidence="6" key="1">
    <citation type="submission" date="2020-01" db="EMBL/GenBank/DDBJ databases">
        <authorList>
            <person name="Meier V. D."/>
            <person name="Meier V D."/>
        </authorList>
    </citation>
    <scope>NUCLEOTIDE SEQUENCE</scope>
    <source>
        <strain evidence="6">HLG_WM_MAG_10</strain>
    </source>
</reference>
<dbReference type="AlphaFoldDB" id="A0A6S6SZV8"/>
<organism evidence="6">
    <name type="scientific">uncultured Aureispira sp</name>
    <dbReference type="NCBI Taxonomy" id="1331704"/>
    <lineage>
        <taxon>Bacteria</taxon>
        <taxon>Pseudomonadati</taxon>
        <taxon>Bacteroidota</taxon>
        <taxon>Saprospiria</taxon>
        <taxon>Saprospirales</taxon>
        <taxon>Saprospiraceae</taxon>
        <taxon>Aureispira</taxon>
        <taxon>environmental samples</taxon>
    </lineage>
</organism>
<evidence type="ECO:0000256" key="3">
    <source>
        <dbReference type="ARBA" id="ARBA00022989"/>
    </source>
</evidence>
<comment type="subcellular location">
    <subcellularLocation>
        <location evidence="1">Membrane</location>
        <topology evidence="1">Single-pass membrane protein</topology>
    </subcellularLocation>
</comment>
<keyword evidence="2" id="KW-0812">Transmembrane</keyword>
<evidence type="ECO:0000256" key="1">
    <source>
        <dbReference type="ARBA" id="ARBA00004167"/>
    </source>
</evidence>
<dbReference type="InterPro" id="IPR006260">
    <property type="entry name" value="TonB/TolA_C"/>
</dbReference>
<gene>
    <name evidence="6" type="ORF">HELGO_WM35309</name>
</gene>